<evidence type="ECO:0000256" key="1">
    <source>
        <dbReference type="ARBA" id="ARBA00022723"/>
    </source>
</evidence>
<dbReference type="GO" id="GO:0070761">
    <property type="term" value="C:pre-snoRNP complex"/>
    <property type="evidence" value="ECO:0007669"/>
    <property type="project" value="TreeGrafter"/>
</dbReference>
<keyword evidence="8" id="KW-1185">Reference proteome</keyword>
<evidence type="ECO:0000256" key="2">
    <source>
        <dbReference type="ARBA" id="ARBA00022771"/>
    </source>
</evidence>
<dbReference type="OrthoDB" id="18412at2759"/>
<feature type="region of interest" description="Disordered" evidence="5">
    <location>
        <begin position="146"/>
        <end position="165"/>
    </location>
</feature>
<sequence length="246" mass="27185">MAQEVSHPAHSAQRSENKEVEMSTDSIAPPDTATSEQHESSETTKPSAPRSGMCAVCNTNPGKYKCPRCRMPYCSVACNKAHKDNHPPDPEPVAAPSTDPMPKNSEKPKFDPSNPFGILESSEKLQMLFKKYPHLPDQLLKIHAATEPPAQSGPTFLGGKPTESRRLEKEIWSRATGIKKGKEALQRAREASGEEGEAVREYQELVLHLLSGRDDSTQDVVQRRLANQENELLKSFVVAETSRSKD</sequence>
<dbReference type="PROSITE" id="PS00028">
    <property type="entry name" value="ZINC_FINGER_C2H2_1"/>
    <property type="match status" value="1"/>
</dbReference>
<dbReference type="PANTHER" id="PTHR13483">
    <property type="entry name" value="BOX C_D SNORNA PROTEIN 1-RELATED"/>
    <property type="match status" value="1"/>
</dbReference>
<dbReference type="SUPFAM" id="SSF144232">
    <property type="entry name" value="HIT/MYND zinc finger-like"/>
    <property type="match status" value="1"/>
</dbReference>
<feature type="domain" description="HIT-type" evidence="6">
    <location>
        <begin position="54"/>
        <end position="87"/>
    </location>
</feature>
<evidence type="ECO:0000256" key="5">
    <source>
        <dbReference type="SAM" id="MobiDB-lite"/>
    </source>
</evidence>
<keyword evidence="3" id="KW-0862">Zinc</keyword>
<dbReference type="InterPro" id="IPR051639">
    <property type="entry name" value="BCD1"/>
</dbReference>
<name>A0A2N3NBD9_9PEZI</name>
<reference evidence="7 8" key="1">
    <citation type="journal article" date="2017" name="G3 (Bethesda)">
        <title>First Draft Genome Sequence of the Pathogenic Fungus Lomentospora prolificans (Formerly Scedosporium prolificans).</title>
        <authorList>
            <person name="Luo R."/>
            <person name="Zimin A."/>
            <person name="Workman R."/>
            <person name="Fan Y."/>
            <person name="Pertea G."/>
            <person name="Grossman N."/>
            <person name="Wear M.P."/>
            <person name="Jia B."/>
            <person name="Miller H."/>
            <person name="Casadevall A."/>
            <person name="Timp W."/>
            <person name="Zhang S.X."/>
            <person name="Salzberg S.L."/>
        </authorList>
    </citation>
    <scope>NUCLEOTIDE SEQUENCE [LARGE SCALE GENOMIC DNA]</scope>
    <source>
        <strain evidence="7 8">JHH-5317</strain>
    </source>
</reference>
<dbReference type="STRING" id="41688.A0A2N3NBD9"/>
<dbReference type="Pfam" id="PF04438">
    <property type="entry name" value="zf-HIT"/>
    <property type="match status" value="1"/>
</dbReference>
<proteinExistence type="predicted"/>
<dbReference type="FunCoup" id="A0A2N3NBD9">
    <property type="interactions" value="103"/>
</dbReference>
<feature type="region of interest" description="Disordered" evidence="5">
    <location>
        <begin position="1"/>
        <end position="54"/>
    </location>
</feature>
<dbReference type="GO" id="GO:0005634">
    <property type="term" value="C:nucleus"/>
    <property type="evidence" value="ECO:0007669"/>
    <property type="project" value="TreeGrafter"/>
</dbReference>
<dbReference type="InParanoid" id="A0A2N3NBD9"/>
<gene>
    <name evidence="7" type="ORF">jhhlp_004375</name>
</gene>
<dbReference type="GO" id="GO:0000492">
    <property type="term" value="P:box C/D snoRNP assembly"/>
    <property type="evidence" value="ECO:0007669"/>
    <property type="project" value="TreeGrafter"/>
</dbReference>
<dbReference type="InterPro" id="IPR007529">
    <property type="entry name" value="Znf_HIT"/>
</dbReference>
<dbReference type="VEuPathDB" id="FungiDB:jhhlp_004375"/>
<dbReference type="EMBL" id="NLAX01000010">
    <property type="protein sequence ID" value="PKS09754.1"/>
    <property type="molecule type" value="Genomic_DNA"/>
</dbReference>
<dbReference type="GO" id="GO:0048254">
    <property type="term" value="P:snoRNA localization"/>
    <property type="evidence" value="ECO:0007669"/>
    <property type="project" value="TreeGrafter"/>
</dbReference>
<dbReference type="PROSITE" id="PS51083">
    <property type="entry name" value="ZF_HIT"/>
    <property type="match status" value="1"/>
</dbReference>
<keyword evidence="2 4" id="KW-0863">Zinc-finger</keyword>
<comment type="caution">
    <text evidence="7">The sequence shown here is derived from an EMBL/GenBank/DDBJ whole genome shotgun (WGS) entry which is preliminary data.</text>
</comment>
<evidence type="ECO:0000313" key="7">
    <source>
        <dbReference type="EMBL" id="PKS09754.1"/>
    </source>
</evidence>
<dbReference type="GO" id="GO:0008270">
    <property type="term" value="F:zinc ion binding"/>
    <property type="evidence" value="ECO:0007669"/>
    <property type="project" value="UniProtKB-UniRule"/>
</dbReference>
<dbReference type="Gene3D" id="3.30.60.190">
    <property type="match status" value="1"/>
</dbReference>
<evidence type="ECO:0000256" key="4">
    <source>
        <dbReference type="PROSITE-ProRule" id="PRU00453"/>
    </source>
</evidence>
<evidence type="ECO:0000259" key="6">
    <source>
        <dbReference type="PROSITE" id="PS51083"/>
    </source>
</evidence>
<feature type="region of interest" description="Disordered" evidence="5">
    <location>
        <begin position="79"/>
        <end position="117"/>
    </location>
</feature>
<evidence type="ECO:0000256" key="3">
    <source>
        <dbReference type="ARBA" id="ARBA00022833"/>
    </source>
</evidence>
<dbReference type="GO" id="GO:0000463">
    <property type="term" value="P:maturation of LSU-rRNA from tricistronic rRNA transcript (SSU-rRNA, 5.8S rRNA, LSU-rRNA)"/>
    <property type="evidence" value="ECO:0007669"/>
    <property type="project" value="TreeGrafter"/>
</dbReference>
<dbReference type="AlphaFoldDB" id="A0A2N3NBD9"/>
<dbReference type="InterPro" id="IPR013087">
    <property type="entry name" value="Znf_C2H2_type"/>
</dbReference>
<dbReference type="Proteomes" id="UP000233524">
    <property type="component" value="Unassembled WGS sequence"/>
</dbReference>
<dbReference type="CDD" id="cd23024">
    <property type="entry name" value="zf-HIT_ZNHIT2-3"/>
    <property type="match status" value="1"/>
</dbReference>
<organism evidence="7 8">
    <name type="scientific">Lomentospora prolificans</name>
    <dbReference type="NCBI Taxonomy" id="41688"/>
    <lineage>
        <taxon>Eukaryota</taxon>
        <taxon>Fungi</taxon>
        <taxon>Dikarya</taxon>
        <taxon>Ascomycota</taxon>
        <taxon>Pezizomycotina</taxon>
        <taxon>Sordariomycetes</taxon>
        <taxon>Hypocreomycetidae</taxon>
        <taxon>Microascales</taxon>
        <taxon>Microascaceae</taxon>
        <taxon>Lomentospora</taxon>
    </lineage>
</organism>
<dbReference type="PANTHER" id="PTHR13483:SF11">
    <property type="entry name" value="ZINC FINGER HIT DOMAIN-CONTAINING PROTEIN 3"/>
    <property type="match status" value="1"/>
</dbReference>
<accession>A0A2N3NBD9</accession>
<evidence type="ECO:0000313" key="8">
    <source>
        <dbReference type="Proteomes" id="UP000233524"/>
    </source>
</evidence>
<protein>
    <recommendedName>
        <fullName evidence="6">HIT-type domain-containing protein</fullName>
    </recommendedName>
</protein>
<keyword evidence="1" id="KW-0479">Metal-binding</keyword>